<evidence type="ECO:0000313" key="2">
    <source>
        <dbReference type="Proteomes" id="UP000316096"/>
    </source>
</evidence>
<dbReference type="InterPro" id="IPR007407">
    <property type="entry name" value="DUF459"/>
</dbReference>
<gene>
    <name evidence="1" type="ORF">FB559_4805</name>
</gene>
<dbReference type="PROSITE" id="PS51257">
    <property type="entry name" value="PROKAR_LIPOPROTEIN"/>
    <property type="match status" value="1"/>
</dbReference>
<dbReference type="Proteomes" id="UP000316096">
    <property type="component" value="Unassembled WGS sequence"/>
</dbReference>
<organism evidence="1 2">
    <name type="scientific">Actinoallomurus bryophytorum</name>
    <dbReference type="NCBI Taxonomy" id="1490222"/>
    <lineage>
        <taxon>Bacteria</taxon>
        <taxon>Bacillati</taxon>
        <taxon>Actinomycetota</taxon>
        <taxon>Actinomycetes</taxon>
        <taxon>Streptosporangiales</taxon>
        <taxon>Thermomonosporaceae</taxon>
        <taxon>Actinoallomurus</taxon>
    </lineage>
</organism>
<keyword evidence="2" id="KW-1185">Reference proteome</keyword>
<dbReference type="SUPFAM" id="SSF52266">
    <property type="entry name" value="SGNH hydrolase"/>
    <property type="match status" value="1"/>
</dbReference>
<evidence type="ECO:0000313" key="1">
    <source>
        <dbReference type="EMBL" id="TQL99149.1"/>
    </source>
</evidence>
<dbReference type="EMBL" id="VFOZ01000001">
    <property type="protein sequence ID" value="TQL99149.1"/>
    <property type="molecule type" value="Genomic_DNA"/>
</dbReference>
<comment type="caution">
    <text evidence="1">The sequence shown here is derived from an EMBL/GenBank/DDBJ whole genome shotgun (WGS) entry which is preliminary data.</text>
</comment>
<dbReference type="AlphaFoldDB" id="A0A543CPY9"/>
<reference evidence="1 2" key="1">
    <citation type="submission" date="2019-06" db="EMBL/GenBank/DDBJ databases">
        <title>Sequencing the genomes of 1000 actinobacteria strains.</title>
        <authorList>
            <person name="Klenk H.-P."/>
        </authorList>
    </citation>
    <scope>NUCLEOTIDE SEQUENCE [LARGE SCALE GENOMIC DNA]</scope>
    <source>
        <strain evidence="1 2">DSM 102200</strain>
    </source>
</reference>
<dbReference type="InterPro" id="IPR036514">
    <property type="entry name" value="SGNH_hydro_sf"/>
</dbReference>
<dbReference type="Pfam" id="PF04311">
    <property type="entry name" value="DUF459"/>
    <property type="match status" value="1"/>
</dbReference>
<accession>A0A543CPY9</accession>
<protein>
    <submittedName>
        <fullName evidence="1">Uncharacterized protein</fullName>
    </submittedName>
</protein>
<name>A0A543CPY9_9ACTN</name>
<sequence length="277" mass="29143">MAIGRSSTHAKIGACALAVALALGGCSRRAGEPTRPAGAPVPVGAASLSPEVRGLTLLVVGDSWARNLGVGAADADRDRRNVVVNAGEPGCGLMQPVRIRRQGRMIAAPAECNRWPSRWHDLVTRYRPTAALLEVGYWDGQDSQQLPGQKDVSSITAPGFRHRFDTQIDRAIGILSAGGATVYLPTVIDNDETSRANSDAMNAAIHAAVTRNPHASLLDLHGQLCTAAKVCPRKAAGIQVYDDTGHPSGAAHDRLGSWILNFIHADLSNRGKNGGSS</sequence>
<dbReference type="RefSeq" id="WP_141957729.1">
    <property type="nucleotide sequence ID" value="NZ_VFOZ01000001.1"/>
</dbReference>
<dbReference type="Gene3D" id="3.40.50.1110">
    <property type="entry name" value="SGNH hydrolase"/>
    <property type="match status" value="1"/>
</dbReference>
<dbReference type="CDD" id="cd00229">
    <property type="entry name" value="SGNH_hydrolase"/>
    <property type="match status" value="1"/>
</dbReference>
<proteinExistence type="predicted"/>
<dbReference type="OrthoDB" id="4244373at2"/>